<reference evidence="3" key="1">
    <citation type="submission" date="2022-11" db="UniProtKB">
        <authorList>
            <consortium name="WormBaseParasite"/>
        </authorList>
    </citation>
    <scope>IDENTIFICATION</scope>
</reference>
<keyword evidence="2" id="KW-1185">Reference proteome</keyword>
<evidence type="ECO:0000259" key="1">
    <source>
        <dbReference type="Pfam" id="PF01682"/>
    </source>
</evidence>
<proteinExistence type="predicted"/>
<feature type="domain" description="Domain of unknown function DB" evidence="1">
    <location>
        <begin position="56"/>
        <end position="155"/>
    </location>
</feature>
<dbReference type="Pfam" id="PF01682">
    <property type="entry name" value="DB"/>
    <property type="match status" value="1"/>
</dbReference>
<dbReference type="PANTHER" id="PTHR46705:SF15">
    <property type="entry name" value="DOMAIN OF UNKNOWN FUNCTION DB DOMAIN-CONTAINING PROTEIN"/>
    <property type="match status" value="1"/>
</dbReference>
<dbReference type="InterPro" id="IPR002602">
    <property type="entry name" value="DB"/>
</dbReference>
<sequence length="162" mass="18379">MSDRVWNFSRTLSGEDIRRSAMSKSVHCVALLFCLTFVLPHFPIVSSDANSKLKKCCSKLNSKTDDKYCVERFCDFDAISQANVLNFMSTCKDRGETVGHMWDCASSRVDHTKCCKEKGVSKTCMAYCSAQDGVPNNYIDYALCVENFNEIRDCFKDYLDAH</sequence>
<evidence type="ECO:0000313" key="3">
    <source>
        <dbReference type="WBParaSite" id="Gr19_v10_g309.t1"/>
    </source>
</evidence>
<dbReference type="AlphaFoldDB" id="A0A914HPR1"/>
<name>A0A914HPR1_GLORO</name>
<dbReference type="PANTHER" id="PTHR46705">
    <property type="entry name" value="PROTEIN CBG09805"/>
    <property type="match status" value="1"/>
</dbReference>
<evidence type="ECO:0000313" key="2">
    <source>
        <dbReference type="Proteomes" id="UP000887572"/>
    </source>
</evidence>
<dbReference type="Proteomes" id="UP000887572">
    <property type="component" value="Unplaced"/>
</dbReference>
<accession>A0A914HPR1</accession>
<organism evidence="2 3">
    <name type="scientific">Globodera rostochiensis</name>
    <name type="common">Golden nematode worm</name>
    <name type="synonym">Heterodera rostochiensis</name>
    <dbReference type="NCBI Taxonomy" id="31243"/>
    <lineage>
        <taxon>Eukaryota</taxon>
        <taxon>Metazoa</taxon>
        <taxon>Ecdysozoa</taxon>
        <taxon>Nematoda</taxon>
        <taxon>Chromadorea</taxon>
        <taxon>Rhabditida</taxon>
        <taxon>Tylenchina</taxon>
        <taxon>Tylenchomorpha</taxon>
        <taxon>Tylenchoidea</taxon>
        <taxon>Heteroderidae</taxon>
        <taxon>Heteroderinae</taxon>
        <taxon>Globodera</taxon>
    </lineage>
</organism>
<protein>
    <recommendedName>
        <fullName evidence="1">Domain of unknown function DB domain-containing protein</fullName>
    </recommendedName>
</protein>
<dbReference type="WBParaSite" id="Gr19_v10_g309.t1">
    <property type="protein sequence ID" value="Gr19_v10_g309.t1"/>
    <property type="gene ID" value="Gr19_v10_g309"/>
</dbReference>